<proteinExistence type="predicted"/>
<gene>
    <name evidence="1" type="ORF">FWILDA_LOCUS19446</name>
</gene>
<protein>
    <submittedName>
        <fullName evidence="1">17815_t:CDS:1</fullName>
    </submittedName>
</protein>
<reference evidence="1" key="1">
    <citation type="submission" date="2022-08" db="EMBL/GenBank/DDBJ databases">
        <authorList>
            <person name="Kallberg Y."/>
            <person name="Tangrot J."/>
            <person name="Rosling A."/>
        </authorList>
    </citation>
    <scope>NUCLEOTIDE SEQUENCE</scope>
    <source>
        <strain evidence="1">Wild A</strain>
    </source>
</reference>
<dbReference type="EMBL" id="CAMKVN010023617">
    <property type="protein sequence ID" value="CAI2200188.1"/>
    <property type="molecule type" value="Genomic_DNA"/>
</dbReference>
<evidence type="ECO:0000313" key="2">
    <source>
        <dbReference type="Proteomes" id="UP001153678"/>
    </source>
</evidence>
<name>A0A9W4X7C6_9GLOM</name>
<accession>A0A9W4X7C6</accession>
<feature type="non-terminal residue" evidence="1">
    <location>
        <position position="1"/>
    </location>
</feature>
<dbReference type="AlphaFoldDB" id="A0A9W4X7C6"/>
<sequence>PPNQCPDCKNTDDNVKLFSNRVTRIEEIIDNFNERPQKTNSERFSIFNAKFTLKNVPCEIEYDLASFTIEELQKLANITTQNFN</sequence>
<evidence type="ECO:0000313" key="1">
    <source>
        <dbReference type="EMBL" id="CAI2200188.1"/>
    </source>
</evidence>
<dbReference type="Proteomes" id="UP001153678">
    <property type="component" value="Unassembled WGS sequence"/>
</dbReference>
<dbReference type="OrthoDB" id="2337918at2759"/>
<comment type="caution">
    <text evidence="1">The sequence shown here is derived from an EMBL/GenBank/DDBJ whole genome shotgun (WGS) entry which is preliminary data.</text>
</comment>
<keyword evidence="2" id="KW-1185">Reference proteome</keyword>
<organism evidence="1 2">
    <name type="scientific">Funneliformis geosporum</name>
    <dbReference type="NCBI Taxonomy" id="1117311"/>
    <lineage>
        <taxon>Eukaryota</taxon>
        <taxon>Fungi</taxon>
        <taxon>Fungi incertae sedis</taxon>
        <taxon>Mucoromycota</taxon>
        <taxon>Glomeromycotina</taxon>
        <taxon>Glomeromycetes</taxon>
        <taxon>Glomerales</taxon>
        <taxon>Glomeraceae</taxon>
        <taxon>Funneliformis</taxon>
    </lineage>
</organism>